<feature type="region of interest" description="Disordered" evidence="2">
    <location>
        <begin position="73"/>
        <end position="109"/>
    </location>
</feature>
<dbReference type="InterPro" id="IPR009772">
    <property type="entry name" value="CDC123"/>
</dbReference>
<dbReference type="PANTHER" id="PTHR15323">
    <property type="entry name" value="D123 PROTEIN"/>
    <property type="match status" value="1"/>
</dbReference>
<protein>
    <recommendedName>
        <fullName evidence="5">Cell division cycle protein 123</fullName>
    </recommendedName>
</protein>
<dbReference type="EMBL" id="JAEPRA010000006">
    <property type="protein sequence ID" value="KAG2184187.1"/>
    <property type="molecule type" value="Genomic_DNA"/>
</dbReference>
<proteinExistence type="inferred from homology"/>
<sequence>MPASVSSETHTDEALAIEPVQITREDIIRCRFSSWYGRFRDATFKSRVIPLPKEFIDYLNADGIYLPNEGQAQAARLMEPDSDEEDALDDFDTDGNETEEQSNAPSFPEVEDAIRDAVSEYEGAVFPKLNWSSPRDAAWITATQSLKCTNAFDIYLLLKSSDFINHDLSHAYDECTDGQHYDSDQSYELVLRKWYDLHPSMEYRCFVRNREIIGISQRDINYYEFLADMKEELETTIHEFFEDRVRDQFEGDNYVFDVYILQNRRTVKLVDFNPFSPTTDGLLYEWSELYQISPDDNNAEIRIITSQIEANMRARCAPSFSSNMVPKDVVDLSNGQTIAQFAEDFHKAMAGQTVEDSSDEDDEPFVQK</sequence>
<comment type="caution">
    <text evidence="3">The sequence shown here is derived from an EMBL/GenBank/DDBJ whole genome shotgun (WGS) entry which is preliminary data.</text>
</comment>
<evidence type="ECO:0000313" key="3">
    <source>
        <dbReference type="EMBL" id="KAG2184187.1"/>
    </source>
</evidence>
<name>A0A8H7Q1H6_9FUNG</name>
<feature type="region of interest" description="Disordered" evidence="2">
    <location>
        <begin position="349"/>
        <end position="368"/>
    </location>
</feature>
<accession>A0A8H7Q1H6</accession>
<reference evidence="3" key="1">
    <citation type="submission" date="2020-12" db="EMBL/GenBank/DDBJ databases">
        <title>Metabolic potential, ecology and presence of endohyphal bacteria is reflected in genomic diversity of Mucoromycotina.</title>
        <authorList>
            <person name="Muszewska A."/>
            <person name="Okrasinska A."/>
            <person name="Steczkiewicz K."/>
            <person name="Drgas O."/>
            <person name="Orlowska M."/>
            <person name="Perlinska-Lenart U."/>
            <person name="Aleksandrzak-Piekarczyk T."/>
            <person name="Szatraj K."/>
            <person name="Zielenkiewicz U."/>
            <person name="Pilsyk S."/>
            <person name="Malc E."/>
            <person name="Mieczkowski P."/>
            <person name="Kruszewska J.S."/>
            <person name="Biernat P."/>
            <person name="Pawlowska J."/>
        </authorList>
    </citation>
    <scope>NUCLEOTIDE SEQUENCE</scope>
    <source>
        <strain evidence="3">WA0000051536</strain>
    </source>
</reference>
<gene>
    <name evidence="3" type="ORF">INT44_009202</name>
</gene>
<feature type="compositionally biased region" description="Acidic residues" evidence="2">
    <location>
        <begin position="356"/>
        <end position="368"/>
    </location>
</feature>
<dbReference type="GO" id="GO:0005737">
    <property type="term" value="C:cytoplasm"/>
    <property type="evidence" value="ECO:0007669"/>
    <property type="project" value="TreeGrafter"/>
</dbReference>
<dbReference type="Proteomes" id="UP000612746">
    <property type="component" value="Unassembled WGS sequence"/>
</dbReference>
<dbReference type="AlphaFoldDB" id="A0A8H7Q1H6"/>
<evidence type="ECO:0000256" key="2">
    <source>
        <dbReference type="SAM" id="MobiDB-lite"/>
    </source>
</evidence>
<organism evidence="3 4">
    <name type="scientific">Umbelopsis vinacea</name>
    <dbReference type="NCBI Taxonomy" id="44442"/>
    <lineage>
        <taxon>Eukaryota</taxon>
        <taxon>Fungi</taxon>
        <taxon>Fungi incertae sedis</taxon>
        <taxon>Mucoromycota</taxon>
        <taxon>Mucoromycotina</taxon>
        <taxon>Umbelopsidomycetes</taxon>
        <taxon>Umbelopsidales</taxon>
        <taxon>Umbelopsidaceae</taxon>
        <taxon>Umbelopsis</taxon>
    </lineage>
</organism>
<dbReference type="OrthoDB" id="360540at2759"/>
<evidence type="ECO:0008006" key="5">
    <source>
        <dbReference type="Google" id="ProtNLM"/>
    </source>
</evidence>
<evidence type="ECO:0000313" key="4">
    <source>
        <dbReference type="Proteomes" id="UP000612746"/>
    </source>
</evidence>
<comment type="similarity">
    <text evidence="1">Belongs to the CDC123 family.</text>
</comment>
<dbReference type="PANTHER" id="PTHR15323:SF6">
    <property type="entry name" value="CELL DIVISION CYCLE PROTEIN 123 HOMOLOG"/>
    <property type="match status" value="1"/>
</dbReference>
<dbReference type="Pfam" id="PF07065">
    <property type="entry name" value="D123"/>
    <property type="match status" value="1"/>
</dbReference>
<keyword evidence="4" id="KW-1185">Reference proteome</keyword>
<evidence type="ECO:0000256" key="1">
    <source>
        <dbReference type="ARBA" id="ARBA00011047"/>
    </source>
</evidence>
<feature type="compositionally biased region" description="Acidic residues" evidence="2">
    <location>
        <begin position="80"/>
        <end position="100"/>
    </location>
</feature>